<accession>A0A6L8MDJ8</accession>
<dbReference type="Proteomes" id="UP000474565">
    <property type="component" value="Unassembled WGS sequence"/>
</dbReference>
<evidence type="ECO:0000313" key="2">
    <source>
        <dbReference type="EMBL" id="MYM80957.1"/>
    </source>
</evidence>
<dbReference type="RefSeq" id="WP_161018285.1">
    <property type="nucleotide sequence ID" value="NZ_WWCP01000002.1"/>
</dbReference>
<evidence type="ECO:0000313" key="3">
    <source>
        <dbReference type="Proteomes" id="UP000474565"/>
    </source>
</evidence>
<sequence>MIEFGIAGLERVDLPAAIFPQIRCNMERSLKNAEGGAPNRKAASQAASTMEVKPPQE</sequence>
<gene>
    <name evidence="2" type="ORF">GTP44_03140</name>
</gene>
<proteinExistence type="predicted"/>
<protein>
    <submittedName>
        <fullName evidence="2">Uncharacterized protein</fullName>
    </submittedName>
</protein>
<dbReference type="AlphaFoldDB" id="A0A6L8MDJ8"/>
<comment type="caution">
    <text evidence="2">The sequence shown here is derived from an EMBL/GenBank/DDBJ whole genome shotgun (WGS) entry which is preliminary data.</text>
</comment>
<reference evidence="2 3" key="1">
    <citation type="submission" date="2019-12" db="EMBL/GenBank/DDBJ databases">
        <title>Novel species isolated from a subtropical stream in China.</title>
        <authorList>
            <person name="Lu H."/>
        </authorList>
    </citation>
    <scope>NUCLEOTIDE SEQUENCE [LARGE SCALE GENOMIC DNA]</scope>
    <source>
        <strain evidence="2 3">FT50W</strain>
    </source>
</reference>
<organism evidence="2 3">
    <name type="scientific">Duganella lactea</name>
    <dbReference type="NCBI Taxonomy" id="2692173"/>
    <lineage>
        <taxon>Bacteria</taxon>
        <taxon>Pseudomonadati</taxon>
        <taxon>Pseudomonadota</taxon>
        <taxon>Betaproteobacteria</taxon>
        <taxon>Burkholderiales</taxon>
        <taxon>Oxalobacteraceae</taxon>
        <taxon>Telluria group</taxon>
        <taxon>Duganella</taxon>
    </lineage>
</organism>
<dbReference type="EMBL" id="WWCP01000002">
    <property type="protein sequence ID" value="MYM80957.1"/>
    <property type="molecule type" value="Genomic_DNA"/>
</dbReference>
<name>A0A6L8MDJ8_9BURK</name>
<feature type="region of interest" description="Disordered" evidence="1">
    <location>
        <begin position="30"/>
        <end position="57"/>
    </location>
</feature>
<evidence type="ECO:0000256" key="1">
    <source>
        <dbReference type="SAM" id="MobiDB-lite"/>
    </source>
</evidence>